<dbReference type="Gene3D" id="3.10.490.10">
    <property type="entry name" value="Gamma-glutamyl cyclotransferase-like"/>
    <property type="match status" value="1"/>
</dbReference>
<feature type="region of interest" description="Disordered" evidence="5">
    <location>
        <begin position="265"/>
        <end position="309"/>
    </location>
</feature>
<comment type="caution">
    <text evidence="7">The sequence shown here is derived from an EMBL/GenBank/DDBJ whole genome shotgun (WGS) entry which is preliminary data.</text>
</comment>
<dbReference type="AlphaFoldDB" id="A0A2P5HZY2"/>
<evidence type="ECO:0000313" key="7">
    <source>
        <dbReference type="EMBL" id="POS75813.1"/>
    </source>
</evidence>
<dbReference type="Proteomes" id="UP000094444">
    <property type="component" value="Unassembled WGS sequence"/>
</dbReference>
<dbReference type="OrthoDB" id="2017317at2759"/>
<dbReference type="STRING" id="158607.A0A2P5HZY2"/>
<gene>
    <name evidence="7" type="ORF">DHEL01_v205797</name>
</gene>
<sequence>MDQNSSVPKSSCARAALDRIWDVDFKAKVPTTDYPPISSIPRTSPDRLQRATPKEPPVDYIPSSSPSANDYLYDHTASVPTVLYLAYGSNLCAQTFLGQRGIRPVSALNVSAPTLRLTFDLPGIPYKEPCFANTALRKIPKHPPIPDPPGKVPDLPHPPPPPPPYTFPPQSEVDASPLRCDGLGVRKNVGRNAHGDPERDKGLIGVVYEVTPQDYATIIKTEGGGSAYQDILVPCIAIPNKVGIPEDPPIPELPKPFLAHTLFAPRVPKRPGDGGDGDGGDNEKNGARGLRHKSDGDGGGDGDGEDKSPLDRLKEWWRDMLLKPIRPDPEYAQPSARYLKLITDGAAEHGLPDEYQEWLAKLQAYTITSRRQTIGQVLFLGLAMPLMGLFFGLSKWLADDKGKIPLWLGLYIETLFHVIWLGYDRVFKPVFGDGERTEDDEDERRRHRSSRRLLRKPGIVRDEERLALVAE</sequence>
<keyword evidence="6" id="KW-0812">Transmembrane</keyword>
<keyword evidence="6" id="KW-0472">Membrane</keyword>
<evidence type="ECO:0000256" key="1">
    <source>
        <dbReference type="ARBA" id="ARBA00012346"/>
    </source>
</evidence>
<feature type="region of interest" description="Disordered" evidence="5">
    <location>
        <begin position="138"/>
        <end position="164"/>
    </location>
</feature>
<evidence type="ECO:0000256" key="4">
    <source>
        <dbReference type="PIRSR" id="PIRSR617939-2"/>
    </source>
</evidence>
<feature type="compositionally biased region" description="Basic and acidic residues" evidence="5">
    <location>
        <begin position="281"/>
        <end position="296"/>
    </location>
</feature>
<dbReference type="InParanoid" id="A0A2P5HZY2"/>
<dbReference type="EC" id="4.3.2.9" evidence="1"/>
<feature type="active site" description="Proton acceptor" evidence="3">
    <location>
        <position position="222"/>
    </location>
</feature>
<evidence type="ECO:0000256" key="2">
    <source>
        <dbReference type="ARBA" id="ARBA00023239"/>
    </source>
</evidence>
<dbReference type="PANTHER" id="PTHR12935:SF0">
    <property type="entry name" value="GAMMA-GLUTAMYLCYCLOTRANSFERASE"/>
    <property type="match status" value="1"/>
</dbReference>
<feature type="region of interest" description="Disordered" evidence="5">
    <location>
        <begin position="29"/>
        <end position="63"/>
    </location>
</feature>
<proteinExistence type="predicted"/>
<keyword evidence="8" id="KW-1185">Reference proteome</keyword>
<organism evidence="7 8">
    <name type="scientific">Diaporthe helianthi</name>
    <dbReference type="NCBI Taxonomy" id="158607"/>
    <lineage>
        <taxon>Eukaryota</taxon>
        <taxon>Fungi</taxon>
        <taxon>Dikarya</taxon>
        <taxon>Ascomycota</taxon>
        <taxon>Pezizomycotina</taxon>
        <taxon>Sordariomycetes</taxon>
        <taxon>Sordariomycetidae</taxon>
        <taxon>Diaporthales</taxon>
        <taxon>Diaporthaceae</taxon>
        <taxon>Diaporthe</taxon>
    </lineage>
</organism>
<evidence type="ECO:0000313" key="8">
    <source>
        <dbReference type="Proteomes" id="UP000094444"/>
    </source>
</evidence>
<dbReference type="GO" id="GO:0003839">
    <property type="term" value="F:gamma-glutamylcyclotransferase activity"/>
    <property type="evidence" value="ECO:0007669"/>
    <property type="project" value="UniProtKB-EC"/>
</dbReference>
<feature type="transmembrane region" description="Helical" evidence="6">
    <location>
        <begin position="377"/>
        <end position="398"/>
    </location>
</feature>
<dbReference type="InterPro" id="IPR017939">
    <property type="entry name" value="G-Glutamylcylcotransferase"/>
</dbReference>
<keyword evidence="6" id="KW-1133">Transmembrane helix</keyword>
<evidence type="ECO:0000256" key="3">
    <source>
        <dbReference type="PIRSR" id="PIRSR617939-1"/>
    </source>
</evidence>
<protein>
    <recommendedName>
        <fullName evidence="1">gamma-glutamylcyclotransferase</fullName>
        <ecNumber evidence="1">4.3.2.9</ecNumber>
    </recommendedName>
</protein>
<feature type="compositionally biased region" description="Basic and acidic residues" evidence="5">
    <location>
        <begin position="44"/>
        <end position="57"/>
    </location>
</feature>
<feature type="transmembrane region" description="Helical" evidence="6">
    <location>
        <begin position="404"/>
        <end position="423"/>
    </location>
</feature>
<evidence type="ECO:0000256" key="5">
    <source>
        <dbReference type="SAM" id="MobiDB-lite"/>
    </source>
</evidence>
<feature type="compositionally biased region" description="Pro residues" evidence="5">
    <location>
        <begin position="142"/>
        <end position="164"/>
    </location>
</feature>
<dbReference type="PANTHER" id="PTHR12935">
    <property type="entry name" value="GAMMA-GLUTAMYLCYCLOTRANSFERASE"/>
    <property type="match status" value="1"/>
</dbReference>
<accession>A0A2P5HZY2</accession>
<feature type="binding site" evidence="4">
    <location>
        <position position="338"/>
    </location>
    <ligand>
        <name>substrate</name>
    </ligand>
</feature>
<evidence type="ECO:0000256" key="6">
    <source>
        <dbReference type="SAM" id="Phobius"/>
    </source>
</evidence>
<dbReference type="EMBL" id="MAVT02000441">
    <property type="protein sequence ID" value="POS75813.1"/>
    <property type="molecule type" value="Genomic_DNA"/>
</dbReference>
<keyword evidence="2" id="KW-0456">Lyase</keyword>
<reference evidence="7" key="1">
    <citation type="submission" date="2017-09" db="EMBL/GenBank/DDBJ databases">
        <title>Polyketide synthases of a Diaporthe helianthi virulent isolate.</title>
        <authorList>
            <person name="Baroncelli R."/>
        </authorList>
    </citation>
    <scope>NUCLEOTIDE SEQUENCE [LARGE SCALE GENOMIC DNA]</scope>
    <source>
        <strain evidence="7">7/96</strain>
    </source>
</reference>
<name>A0A2P5HZY2_DIAHE</name>